<name>A0A6C0HLY0_9ZZZZ</name>
<dbReference type="Gene3D" id="3.80.10.10">
    <property type="entry name" value="Ribonuclease Inhibitor"/>
    <property type="match status" value="2"/>
</dbReference>
<dbReference type="SMART" id="SM00364">
    <property type="entry name" value="LRR_BAC"/>
    <property type="match status" value="11"/>
</dbReference>
<evidence type="ECO:0000256" key="2">
    <source>
        <dbReference type="ARBA" id="ARBA00022737"/>
    </source>
</evidence>
<sequence>MIEDNEDLGLNVLFGGDYQDEYYETLRAEDGYMQALHRIMTWEDEYDDDPAMGVETLDLSGLGLKTLPPLPDGVRILNCSNNLLETLGEDYDSLPSTIIMLDCGNNRLTALPDPLPPYLYTLDCEDNKLTRLPAVLPHTITRLYADRNQITELPAVLPENLEMLSVDENLLTELPEALPATLRVLYASKNRLTHLPAVLPRGLTSLMVSHNQITEFTEFPPDIDHLYLCKNPAPGPLPPLPPALKRLTVCSLGIKALPALPPRLEMLRASENKLTSLPTLPATVTDICVGHNYLTSLPLPLPPNLVVLAAVWNRLGHLPDPEEFPKTITTFWFDGNALPNEEEGESLEEYLAHVKRLFAKYRARITKRTEAIFEEMMALTWHPDRLARLIEQHGNSMQWNHEEQAYVPGFDFTMMNEIF</sequence>
<dbReference type="EMBL" id="MN739978">
    <property type="protein sequence ID" value="QHT81136.1"/>
    <property type="molecule type" value="Genomic_DNA"/>
</dbReference>
<organism evidence="3">
    <name type="scientific">viral metagenome</name>
    <dbReference type="NCBI Taxonomy" id="1070528"/>
    <lineage>
        <taxon>unclassified sequences</taxon>
        <taxon>metagenomes</taxon>
        <taxon>organismal metagenomes</taxon>
    </lineage>
</organism>
<dbReference type="InterPro" id="IPR051071">
    <property type="entry name" value="LRR-bact_E3_ubiq_ligases"/>
</dbReference>
<reference evidence="3" key="1">
    <citation type="journal article" date="2020" name="Nature">
        <title>Giant virus diversity and host interactions through global metagenomics.</title>
        <authorList>
            <person name="Schulz F."/>
            <person name="Roux S."/>
            <person name="Paez-Espino D."/>
            <person name="Jungbluth S."/>
            <person name="Walsh D.A."/>
            <person name="Denef V.J."/>
            <person name="McMahon K.D."/>
            <person name="Konstantinidis K.T."/>
            <person name="Eloe-Fadrosh E.A."/>
            <person name="Kyrpides N.C."/>
            <person name="Woyke T."/>
        </authorList>
    </citation>
    <scope>NUCLEOTIDE SEQUENCE</scope>
    <source>
        <strain evidence="3">GVMAG-M-3300023184-135</strain>
    </source>
</reference>
<dbReference type="PANTHER" id="PTHR47114:SF2">
    <property type="entry name" value="OLIGODENDROCYTE-MYELIN GLYCOPROTEIN"/>
    <property type="match status" value="1"/>
</dbReference>
<keyword evidence="2" id="KW-0677">Repeat</keyword>
<protein>
    <submittedName>
        <fullName evidence="3">Uncharacterized protein</fullName>
    </submittedName>
</protein>
<dbReference type="SUPFAM" id="SSF52058">
    <property type="entry name" value="L domain-like"/>
    <property type="match status" value="1"/>
</dbReference>
<accession>A0A6C0HLY0</accession>
<evidence type="ECO:0000313" key="3">
    <source>
        <dbReference type="EMBL" id="QHT81136.1"/>
    </source>
</evidence>
<dbReference type="PANTHER" id="PTHR47114">
    <property type="match status" value="1"/>
</dbReference>
<dbReference type="InterPro" id="IPR032675">
    <property type="entry name" value="LRR_dom_sf"/>
</dbReference>
<dbReference type="AlphaFoldDB" id="A0A6C0HLY0"/>
<proteinExistence type="predicted"/>
<evidence type="ECO:0000256" key="1">
    <source>
        <dbReference type="ARBA" id="ARBA00022614"/>
    </source>
</evidence>
<keyword evidence="1" id="KW-0433">Leucine-rich repeat</keyword>